<name>A0A165SDZ3_9AGAM</name>
<dbReference type="PANTHER" id="PTHR33577:SF9">
    <property type="entry name" value="PEROXIDASE STCC"/>
    <property type="match status" value="1"/>
</dbReference>
<comment type="cofactor">
    <cofactor evidence="1">
        <name>heme b</name>
        <dbReference type="ChEBI" id="CHEBI:60344"/>
    </cofactor>
</comment>
<dbReference type="AlphaFoldDB" id="A0A165SDZ3"/>
<evidence type="ECO:0000256" key="5">
    <source>
        <dbReference type="ARBA" id="ARBA00023002"/>
    </source>
</evidence>
<gene>
    <name evidence="11" type="ORF">NEOLEDRAFT_1242094</name>
</gene>
<keyword evidence="2 11" id="KW-0575">Peroxidase</keyword>
<keyword evidence="4" id="KW-0479">Metal-binding</keyword>
<dbReference type="Gene3D" id="1.10.489.10">
    <property type="entry name" value="Chloroperoxidase-like"/>
    <property type="match status" value="1"/>
</dbReference>
<keyword evidence="9" id="KW-1133">Transmembrane helix</keyword>
<evidence type="ECO:0000256" key="6">
    <source>
        <dbReference type="ARBA" id="ARBA00023004"/>
    </source>
</evidence>
<evidence type="ECO:0000256" key="1">
    <source>
        <dbReference type="ARBA" id="ARBA00001970"/>
    </source>
</evidence>
<evidence type="ECO:0000256" key="2">
    <source>
        <dbReference type="ARBA" id="ARBA00022559"/>
    </source>
</evidence>
<keyword evidence="9" id="KW-0472">Membrane</keyword>
<dbReference type="InParanoid" id="A0A165SDZ3"/>
<feature type="region of interest" description="Disordered" evidence="8">
    <location>
        <begin position="9"/>
        <end position="28"/>
    </location>
</feature>
<evidence type="ECO:0000256" key="4">
    <source>
        <dbReference type="ARBA" id="ARBA00022723"/>
    </source>
</evidence>
<dbReference type="GO" id="GO:0004601">
    <property type="term" value="F:peroxidase activity"/>
    <property type="evidence" value="ECO:0007669"/>
    <property type="project" value="UniProtKB-KW"/>
</dbReference>
<feature type="transmembrane region" description="Helical" evidence="9">
    <location>
        <begin position="59"/>
        <end position="79"/>
    </location>
</feature>
<keyword evidence="6" id="KW-0408">Iron</keyword>
<keyword evidence="9" id="KW-0812">Transmembrane</keyword>
<evidence type="ECO:0000256" key="8">
    <source>
        <dbReference type="SAM" id="MobiDB-lite"/>
    </source>
</evidence>
<feature type="compositionally biased region" description="Basic and acidic residues" evidence="8">
    <location>
        <begin position="13"/>
        <end position="27"/>
    </location>
</feature>
<organism evidence="11 12">
    <name type="scientific">Neolentinus lepideus HHB14362 ss-1</name>
    <dbReference type="NCBI Taxonomy" id="1314782"/>
    <lineage>
        <taxon>Eukaryota</taxon>
        <taxon>Fungi</taxon>
        <taxon>Dikarya</taxon>
        <taxon>Basidiomycota</taxon>
        <taxon>Agaricomycotina</taxon>
        <taxon>Agaricomycetes</taxon>
        <taxon>Gloeophyllales</taxon>
        <taxon>Gloeophyllaceae</taxon>
        <taxon>Neolentinus</taxon>
    </lineage>
</organism>
<comment type="similarity">
    <text evidence="7">Belongs to the chloroperoxidase family.</text>
</comment>
<feature type="domain" description="Heme haloperoxidase family profile" evidence="10">
    <location>
        <begin position="13"/>
        <end position="220"/>
    </location>
</feature>
<dbReference type="PROSITE" id="PS51405">
    <property type="entry name" value="HEME_HALOPEROXIDASE"/>
    <property type="match status" value="1"/>
</dbReference>
<dbReference type="Proteomes" id="UP000076761">
    <property type="component" value="Unassembled WGS sequence"/>
</dbReference>
<dbReference type="STRING" id="1314782.A0A165SDZ3"/>
<evidence type="ECO:0000259" key="10">
    <source>
        <dbReference type="PROSITE" id="PS51405"/>
    </source>
</evidence>
<dbReference type="Pfam" id="PF01328">
    <property type="entry name" value="Peroxidase_2"/>
    <property type="match status" value="1"/>
</dbReference>
<dbReference type="OrthoDB" id="407298at2759"/>
<keyword evidence="5" id="KW-0560">Oxidoreductase</keyword>
<dbReference type="GO" id="GO:0046872">
    <property type="term" value="F:metal ion binding"/>
    <property type="evidence" value="ECO:0007669"/>
    <property type="project" value="UniProtKB-KW"/>
</dbReference>
<dbReference type="PANTHER" id="PTHR33577">
    <property type="entry name" value="STERIGMATOCYSTIN BIOSYNTHESIS PEROXIDASE STCC-RELATED"/>
    <property type="match status" value="1"/>
</dbReference>
<keyword evidence="12" id="KW-1185">Reference proteome</keyword>
<reference evidence="11 12" key="1">
    <citation type="journal article" date="2016" name="Mol. Biol. Evol.">
        <title>Comparative Genomics of Early-Diverging Mushroom-Forming Fungi Provides Insights into the Origins of Lignocellulose Decay Capabilities.</title>
        <authorList>
            <person name="Nagy L.G."/>
            <person name="Riley R."/>
            <person name="Tritt A."/>
            <person name="Adam C."/>
            <person name="Daum C."/>
            <person name="Floudas D."/>
            <person name="Sun H."/>
            <person name="Yadav J.S."/>
            <person name="Pangilinan J."/>
            <person name="Larsson K.H."/>
            <person name="Matsuura K."/>
            <person name="Barry K."/>
            <person name="Labutti K."/>
            <person name="Kuo R."/>
            <person name="Ohm R.A."/>
            <person name="Bhattacharya S.S."/>
            <person name="Shirouzu T."/>
            <person name="Yoshinaga Y."/>
            <person name="Martin F.M."/>
            <person name="Grigoriev I.V."/>
            <person name="Hibbett D.S."/>
        </authorList>
    </citation>
    <scope>NUCLEOTIDE SEQUENCE [LARGE SCALE GENOMIC DNA]</scope>
    <source>
        <strain evidence="11 12">HHB14362 ss-1</strain>
    </source>
</reference>
<dbReference type="SUPFAM" id="SSF47571">
    <property type="entry name" value="Cloroperoxidase"/>
    <property type="match status" value="1"/>
</dbReference>
<accession>A0A165SDZ3</accession>
<protein>
    <submittedName>
        <fullName evidence="11">Cloroperoxidase</fullName>
    </submittedName>
</protein>
<evidence type="ECO:0000256" key="7">
    <source>
        <dbReference type="ARBA" id="ARBA00025795"/>
    </source>
</evidence>
<dbReference type="InterPro" id="IPR000028">
    <property type="entry name" value="Chloroperoxidase"/>
</dbReference>
<proteinExistence type="inferred from homology"/>
<dbReference type="EMBL" id="KV425574">
    <property type="protein sequence ID" value="KZT25016.1"/>
    <property type="molecule type" value="Genomic_DNA"/>
</dbReference>
<evidence type="ECO:0000256" key="3">
    <source>
        <dbReference type="ARBA" id="ARBA00022617"/>
    </source>
</evidence>
<evidence type="ECO:0000313" key="11">
    <source>
        <dbReference type="EMBL" id="KZT25016.1"/>
    </source>
</evidence>
<sequence length="243" mass="27163">MPWLSALLPSPTTDHEWQPARPEDKRSPCPALNTLANYGYISRNGRNIKFWYMIHALQAVYNLSLPLALFLAIPGYLLCGSILRMSLNLDDLALHNRLEHDASLVHDDAPAGSARAPTNVDPALLHSFLHACPVGHGFRLEDYAKIRVVREATLPPGKSLDAFHAEVSRGEAALSWLLMQDGKGEVSPERMNQWYGEEKLPEDWKKPERPLGLLTTRFTAAKVKNLMASTKHTAAEDMLPIKR</sequence>
<dbReference type="InterPro" id="IPR036851">
    <property type="entry name" value="Chloroperoxidase-like_sf"/>
</dbReference>
<evidence type="ECO:0000313" key="12">
    <source>
        <dbReference type="Proteomes" id="UP000076761"/>
    </source>
</evidence>
<evidence type="ECO:0000256" key="9">
    <source>
        <dbReference type="SAM" id="Phobius"/>
    </source>
</evidence>
<keyword evidence="3" id="KW-0349">Heme</keyword>